<reference evidence="1" key="3">
    <citation type="submission" date="2025-08" db="UniProtKB">
        <authorList>
            <consortium name="Ensembl"/>
        </authorList>
    </citation>
    <scope>IDENTIFICATION</scope>
    <source>
        <strain evidence="1">17573</strain>
    </source>
</reference>
<reference evidence="2" key="1">
    <citation type="journal article" date="2007" name="Science">
        <title>Evolutionary and biomedical insights from the rhesus macaque genome.</title>
        <authorList>
            <person name="Gibbs R.A."/>
            <person name="Rogers J."/>
            <person name="Katze M.G."/>
            <person name="Bumgarner R."/>
            <person name="Weinstock G.M."/>
            <person name="Mardis E.R."/>
            <person name="Remington K.A."/>
            <person name="Strausberg R.L."/>
            <person name="Venter J.C."/>
            <person name="Wilson R.K."/>
            <person name="Batzer M.A."/>
            <person name="Bustamante C.D."/>
            <person name="Eichler E.E."/>
            <person name="Hahn M.W."/>
            <person name="Hardison R.C."/>
            <person name="Makova K.D."/>
            <person name="Miller W."/>
            <person name="Milosavljevic A."/>
            <person name="Palermo R.E."/>
            <person name="Siepel A."/>
            <person name="Sikela J.M."/>
            <person name="Attaway T."/>
            <person name="Bell S."/>
            <person name="Bernard K.E."/>
            <person name="Buhay C.J."/>
            <person name="Chandrabose M.N."/>
            <person name="Dao M."/>
            <person name="Davis C."/>
            <person name="Delehaunty K.D."/>
            <person name="Ding Y."/>
            <person name="Dinh H.H."/>
            <person name="Dugan-Rocha S."/>
            <person name="Fulton L.A."/>
            <person name="Gabisi R.A."/>
            <person name="Garner T.T."/>
            <person name="Godfrey J."/>
            <person name="Hawes A.C."/>
            <person name="Hernandez J."/>
            <person name="Hines S."/>
            <person name="Holder M."/>
            <person name="Hume J."/>
            <person name="Jhangiani S.N."/>
            <person name="Joshi V."/>
            <person name="Khan Z.M."/>
            <person name="Kirkness E.F."/>
            <person name="Cree A."/>
            <person name="Fowler R.G."/>
            <person name="Lee S."/>
            <person name="Lewis L.R."/>
            <person name="Li Z."/>
            <person name="Liu Y.-S."/>
            <person name="Moore S.M."/>
            <person name="Muzny D."/>
            <person name="Nazareth L.V."/>
            <person name="Ngo D.N."/>
            <person name="Okwuonu G.O."/>
            <person name="Pai G."/>
            <person name="Parker D."/>
            <person name="Paul H.A."/>
            <person name="Pfannkoch C."/>
            <person name="Pohl C.S."/>
            <person name="Rogers Y.-H.C."/>
            <person name="Ruiz S.J."/>
            <person name="Sabo A."/>
            <person name="Santibanez J."/>
            <person name="Schneider B.W."/>
            <person name="Smith S.M."/>
            <person name="Sodergren E."/>
            <person name="Svatek A.F."/>
            <person name="Utterback T.R."/>
            <person name="Vattathil S."/>
            <person name="Warren W."/>
            <person name="White C.S."/>
            <person name="Chinwalla A.T."/>
            <person name="Feng Y."/>
            <person name="Halpern A.L."/>
            <person name="Hillier L.W."/>
            <person name="Huang X."/>
            <person name="Minx P."/>
            <person name="Nelson J.O."/>
            <person name="Pepin K.H."/>
            <person name="Qin X."/>
            <person name="Sutton G.G."/>
            <person name="Venter E."/>
            <person name="Walenz B.P."/>
            <person name="Wallis J.W."/>
            <person name="Worley K.C."/>
            <person name="Yang S.-P."/>
            <person name="Jones S.M."/>
            <person name="Marra M.A."/>
            <person name="Rocchi M."/>
            <person name="Schein J.E."/>
            <person name="Baertsch R."/>
            <person name="Clarke L."/>
            <person name="Csuros M."/>
            <person name="Glasscock J."/>
            <person name="Harris R.A."/>
            <person name="Havlak P."/>
            <person name="Jackson A.R."/>
            <person name="Jiang H."/>
            <person name="Liu Y."/>
            <person name="Messina D.N."/>
            <person name="Shen Y."/>
            <person name="Song H.X.-Z."/>
            <person name="Wylie T."/>
            <person name="Zhang L."/>
            <person name="Birney E."/>
            <person name="Han K."/>
            <person name="Konkel M.K."/>
            <person name="Lee J."/>
            <person name="Smit A.F.A."/>
            <person name="Ullmer B."/>
            <person name="Wang H."/>
            <person name="Xing J."/>
            <person name="Burhans R."/>
            <person name="Cheng Z."/>
            <person name="Karro J.E."/>
            <person name="Ma J."/>
            <person name="Raney B."/>
            <person name="She X."/>
            <person name="Cox M.J."/>
            <person name="Demuth J.P."/>
            <person name="Dumas L.J."/>
            <person name="Han S.-G."/>
            <person name="Hopkins J."/>
            <person name="Karimpour-Fard A."/>
            <person name="Kim Y.H."/>
            <person name="Pollack J.R."/>
            <person name="Vinar T."/>
            <person name="Addo-Quaye C."/>
            <person name="Degenhardt J."/>
            <person name="Denby A."/>
            <person name="Hubisz M.J."/>
            <person name="Indap A."/>
            <person name="Kosiol C."/>
            <person name="Lahn B.T."/>
            <person name="Lawson H.A."/>
            <person name="Marklein A."/>
            <person name="Nielsen R."/>
            <person name="Vallender E.J."/>
            <person name="Clark A.G."/>
            <person name="Ferguson B."/>
            <person name="Hernandez R.D."/>
            <person name="Hirani K."/>
            <person name="Kehrer-Sawatzki H."/>
            <person name="Kolb J."/>
            <person name="Patil S."/>
            <person name="Pu L.-L."/>
            <person name="Ren Y."/>
            <person name="Smith D.G."/>
            <person name="Wheeler D.A."/>
            <person name="Schenck I."/>
            <person name="Ball E.V."/>
            <person name="Chen R."/>
            <person name="Cooper D.N."/>
            <person name="Giardine B."/>
            <person name="Hsu F."/>
            <person name="Kent W.J."/>
            <person name="Lesk A."/>
            <person name="Nelson D.L."/>
            <person name="O'brien W.E."/>
            <person name="Pruefer K."/>
            <person name="Stenson P.D."/>
            <person name="Wallace J.C."/>
            <person name="Ke H."/>
            <person name="Liu X.-M."/>
            <person name="Wang P."/>
            <person name="Xiang A.P."/>
            <person name="Yang F."/>
            <person name="Barber G.P."/>
            <person name="Haussler D."/>
            <person name="Karolchik D."/>
            <person name="Kern A.D."/>
            <person name="Kuhn R.M."/>
            <person name="Smith K.E."/>
            <person name="Zwieg A.S."/>
        </authorList>
    </citation>
    <scope>NUCLEOTIDE SEQUENCE [LARGE SCALE GENOMIC DNA]</scope>
    <source>
        <strain evidence="2">17573</strain>
    </source>
</reference>
<organism evidence="1 2">
    <name type="scientific">Macaca mulatta</name>
    <name type="common">Rhesus macaque</name>
    <dbReference type="NCBI Taxonomy" id="9544"/>
    <lineage>
        <taxon>Eukaryota</taxon>
        <taxon>Metazoa</taxon>
        <taxon>Chordata</taxon>
        <taxon>Craniata</taxon>
        <taxon>Vertebrata</taxon>
        <taxon>Euteleostomi</taxon>
        <taxon>Mammalia</taxon>
        <taxon>Eutheria</taxon>
        <taxon>Euarchontoglires</taxon>
        <taxon>Primates</taxon>
        <taxon>Haplorrhini</taxon>
        <taxon>Catarrhini</taxon>
        <taxon>Cercopithecidae</taxon>
        <taxon>Cercopithecinae</taxon>
        <taxon>Macaca</taxon>
    </lineage>
</organism>
<evidence type="ECO:0000313" key="2">
    <source>
        <dbReference type="Proteomes" id="UP000006718"/>
    </source>
</evidence>
<dbReference type="STRING" id="9544.ENSMMUP00000074978"/>
<sequence length="126" mass="13674">IAPLHSSLGDRARLHLKKKKKKKEIANFFFFFLDGVSLLLPRLECNGTISAHCNLHLSDSSNSPVSALGMCHHTRLIFVFSVETGFVPVGQAGLELSNSGDPPALAFQSAGITGLSHRTRQSQSFL</sequence>
<dbReference type="Proteomes" id="UP000006718">
    <property type="component" value="Chromosome 1"/>
</dbReference>
<reference evidence="1" key="4">
    <citation type="submission" date="2025-09" db="UniProtKB">
        <authorList>
            <consortium name="Ensembl"/>
        </authorList>
    </citation>
    <scope>IDENTIFICATION</scope>
    <source>
        <strain evidence="1">17573</strain>
    </source>
</reference>
<proteinExistence type="predicted"/>
<dbReference type="AlphaFoldDB" id="A0A5F8AAM0"/>
<dbReference type="PRINTS" id="PR02045">
    <property type="entry name" value="F138DOMAIN"/>
</dbReference>
<dbReference type="PANTHER" id="PTHR12138">
    <property type="entry name" value="PRIMATE-EXPANDED PROTEIN FAMILY"/>
    <property type="match status" value="1"/>
</dbReference>
<accession>A0A5F8AAM0</accession>
<keyword evidence="2" id="KW-1185">Reference proteome</keyword>
<dbReference type="Bgee" id="ENSMMUG00000058152">
    <property type="expression patterns" value="Expressed in ileum"/>
</dbReference>
<dbReference type="PANTHER" id="PTHR12138:SF133">
    <property type="entry name" value="SECRETED PROTEIN"/>
    <property type="match status" value="1"/>
</dbReference>
<dbReference type="Ensembl" id="ENSMMUT00000110065.1">
    <property type="protein sequence ID" value="ENSMMUP00000074978.1"/>
    <property type="gene ID" value="ENSMMUG00000058152.1"/>
</dbReference>
<protein>
    <submittedName>
        <fullName evidence="1">Uncharacterized protein</fullName>
    </submittedName>
</protein>
<name>A0A5F8AAM0_MACMU</name>
<dbReference type="InParanoid" id="A0A5F8AAM0"/>
<dbReference type="VEuPathDB" id="HostDB:ENSMMUG00000058152"/>
<reference evidence="1" key="2">
    <citation type="submission" date="2019-01" db="EMBL/GenBank/DDBJ databases">
        <authorList>
            <person name="Graves T."/>
            <person name="Eichler E.E."/>
            <person name="Wilson R.K."/>
        </authorList>
    </citation>
    <scope>NUCLEOTIDE SEQUENCE [LARGE SCALE GENOMIC DNA]</scope>
    <source>
        <strain evidence="1">17573</strain>
    </source>
</reference>
<evidence type="ECO:0000313" key="1">
    <source>
        <dbReference type="Ensembl" id="ENSMMUP00000074978.1"/>
    </source>
</evidence>
<dbReference type="GeneTree" id="ENSGT01150000286943"/>